<dbReference type="GO" id="GO:0003676">
    <property type="term" value="F:nucleic acid binding"/>
    <property type="evidence" value="ECO:0007669"/>
    <property type="project" value="InterPro"/>
</dbReference>
<feature type="binding site" evidence="6">
    <location>
        <position position="190"/>
    </location>
    <ligand>
        <name>[4Fe-4S] cluster</name>
        <dbReference type="ChEBI" id="CHEBI:49883"/>
    </ligand>
</feature>
<feature type="binding site" evidence="6">
    <location>
        <position position="12"/>
    </location>
    <ligand>
        <name>[4Fe-4S] cluster</name>
        <dbReference type="ChEBI" id="CHEBI:49883"/>
    </ligand>
</feature>
<feature type="domain" description="S1 motif" evidence="8">
    <location>
        <begin position="313"/>
        <end position="381"/>
    </location>
</feature>
<keyword evidence="3 6" id="KW-0408">Iron</keyword>
<gene>
    <name evidence="6" type="primary">ispH</name>
    <name evidence="9" type="ORF">Q428_08300</name>
</gene>
<evidence type="ECO:0000259" key="8">
    <source>
        <dbReference type="PROSITE" id="PS50126"/>
    </source>
</evidence>
<dbReference type="InterPro" id="IPR035104">
    <property type="entry name" value="Ribosomal_protein_S1-like"/>
</dbReference>
<dbReference type="GO" id="GO:0046872">
    <property type="term" value="F:metal ion binding"/>
    <property type="evidence" value="ECO:0007669"/>
    <property type="project" value="UniProtKB-KW"/>
</dbReference>
<evidence type="ECO:0000256" key="3">
    <source>
        <dbReference type="ARBA" id="ARBA00023004"/>
    </source>
</evidence>
<dbReference type="CDD" id="cd04465">
    <property type="entry name" value="S1_RPS1_repeat_ec2_hs2"/>
    <property type="match status" value="1"/>
</dbReference>
<proteinExistence type="inferred from homology"/>
<dbReference type="InterPro" id="IPR003029">
    <property type="entry name" value="S1_domain"/>
</dbReference>
<dbReference type="EMBL" id="AZQP01000022">
    <property type="protein sequence ID" value="EYE88390.1"/>
    <property type="molecule type" value="Genomic_DNA"/>
</dbReference>
<protein>
    <recommendedName>
        <fullName evidence="6">4-hydroxy-3-methylbut-2-enyl diphosphate reductase</fullName>
        <shortName evidence="6">HMBPP reductase</shortName>
        <ecNumber evidence="6">1.17.7.4</ecNumber>
    </recommendedName>
</protein>
<reference evidence="9 10" key="1">
    <citation type="journal article" date="2014" name="Genome Announc.">
        <title>Draft Genome Sequence of Fervidicella metallireducens Strain AeBT, an Iron-Reducing Thermoanaerobe from the Great Artesian Basin.</title>
        <authorList>
            <person name="Patel B.K."/>
        </authorList>
    </citation>
    <scope>NUCLEOTIDE SEQUENCE [LARGE SCALE GENOMIC DNA]</scope>
    <source>
        <strain evidence="9 10">AeB</strain>
    </source>
</reference>
<feature type="domain" description="S1 motif" evidence="8">
    <location>
        <begin position="573"/>
        <end position="642"/>
    </location>
</feature>
<evidence type="ECO:0000256" key="1">
    <source>
        <dbReference type="ARBA" id="ARBA00022485"/>
    </source>
</evidence>
<feature type="binding site" evidence="6">
    <location>
        <position position="262"/>
    </location>
    <ligand>
        <name>isopentenyl diphosphate</name>
        <dbReference type="ChEBI" id="CHEBI:128769"/>
    </ligand>
</feature>
<feature type="binding site" evidence="6">
    <location>
        <position position="40"/>
    </location>
    <ligand>
        <name>isopentenyl diphosphate</name>
        <dbReference type="ChEBI" id="CHEBI:128769"/>
    </ligand>
</feature>
<feature type="binding site" evidence="6">
    <location>
        <position position="219"/>
    </location>
    <ligand>
        <name>(2E)-4-hydroxy-3-methylbut-2-enyl diphosphate</name>
        <dbReference type="ChEBI" id="CHEBI:128753"/>
    </ligand>
</feature>
<keyword evidence="10" id="KW-1185">Reference proteome</keyword>
<dbReference type="HAMAP" id="MF_00191">
    <property type="entry name" value="IspH"/>
    <property type="match status" value="1"/>
</dbReference>
<comment type="cofactor">
    <cofactor evidence="6">
        <name>[4Fe-4S] cluster</name>
        <dbReference type="ChEBI" id="CHEBI:49883"/>
    </cofactor>
    <text evidence="6">Binds 1 [4Fe-4S] cluster per subunit.</text>
</comment>
<keyword evidence="7" id="KW-0175">Coiled coil</keyword>
<dbReference type="GO" id="GO:0019288">
    <property type="term" value="P:isopentenyl diphosphate biosynthetic process, methylerythritol 4-phosphate pathway"/>
    <property type="evidence" value="ECO:0007669"/>
    <property type="project" value="UniProtKB-UniRule"/>
</dbReference>
<feature type="binding site" evidence="6">
    <location>
        <position position="40"/>
    </location>
    <ligand>
        <name>(2E)-4-hydroxy-3-methylbut-2-enyl diphosphate</name>
        <dbReference type="ChEBI" id="CHEBI:128753"/>
    </ligand>
</feature>
<comment type="function">
    <text evidence="5">Binds mRNA; thus facilitating recognition of the initiation point. It is needed to translate mRNA with a short Shine-Dalgarno (SD) purine-rich sequence.</text>
</comment>
<keyword evidence="6" id="KW-0414">Isoprene biosynthesis</keyword>
<feature type="binding site" evidence="6">
    <location>
        <position position="218"/>
    </location>
    <ligand>
        <name>(2E)-4-hydroxy-3-methylbut-2-enyl diphosphate</name>
        <dbReference type="ChEBI" id="CHEBI:128753"/>
    </ligand>
</feature>
<dbReference type="CDD" id="cd13944">
    <property type="entry name" value="lytB_ispH"/>
    <property type="match status" value="1"/>
</dbReference>
<evidence type="ECO:0000313" key="10">
    <source>
        <dbReference type="Proteomes" id="UP000019681"/>
    </source>
</evidence>
<dbReference type="EC" id="1.17.7.4" evidence="6"/>
<dbReference type="GO" id="GO:0016114">
    <property type="term" value="P:terpenoid biosynthetic process"/>
    <property type="evidence" value="ECO:0007669"/>
    <property type="project" value="UniProtKB-UniRule"/>
</dbReference>
<keyword evidence="1 6" id="KW-0004">4Fe-4S</keyword>
<feature type="binding site" evidence="6">
    <location>
        <position position="262"/>
    </location>
    <ligand>
        <name>dimethylallyl diphosphate</name>
        <dbReference type="ChEBI" id="CHEBI:57623"/>
    </ligand>
</feature>
<keyword evidence="2 6" id="KW-0479">Metal-binding</keyword>
<feature type="binding site" evidence="6">
    <location>
        <position position="220"/>
    </location>
    <ligand>
        <name>dimethylallyl diphosphate</name>
        <dbReference type="ChEBI" id="CHEBI:57623"/>
    </ligand>
</feature>
<dbReference type="SMART" id="SM00316">
    <property type="entry name" value="S1"/>
    <property type="match status" value="4"/>
</dbReference>
<feature type="binding site" evidence="6">
    <location>
        <position position="220"/>
    </location>
    <ligand>
        <name>isopentenyl diphosphate</name>
        <dbReference type="ChEBI" id="CHEBI:128769"/>
    </ligand>
</feature>
<comment type="function">
    <text evidence="6">Catalyzes the conversion of 1-hydroxy-2-methyl-2-(E)-butenyl 4-diphosphate (HMBPP) into a mixture of isopentenyl diphosphate (IPP) and dimethylallyl diphosphate (DMAPP). Acts in the terminal step of the DOXP/MEP pathway for isoprenoid precursor biosynthesis.</text>
</comment>
<comment type="similarity">
    <text evidence="6">Belongs to the IspH family.</text>
</comment>
<keyword evidence="4 6" id="KW-0411">Iron-sulfur</keyword>
<feature type="domain" description="S1 motif" evidence="8">
    <location>
        <begin position="399"/>
        <end position="467"/>
    </location>
</feature>
<dbReference type="OrthoDB" id="9804077at2"/>
<dbReference type="NCBIfam" id="TIGR00216">
    <property type="entry name" value="ispH_lytB"/>
    <property type="match status" value="1"/>
</dbReference>
<organism evidence="9 10">
    <name type="scientific">Fervidicella metallireducens AeB</name>
    <dbReference type="NCBI Taxonomy" id="1403537"/>
    <lineage>
        <taxon>Bacteria</taxon>
        <taxon>Bacillati</taxon>
        <taxon>Bacillota</taxon>
        <taxon>Clostridia</taxon>
        <taxon>Eubacteriales</taxon>
        <taxon>Clostridiaceae</taxon>
        <taxon>Fervidicella</taxon>
    </lineage>
</organism>
<dbReference type="PRINTS" id="PR00681">
    <property type="entry name" value="RIBOSOMALS1"/>
</dbReference>
<feature type="binding site" evidence="6">
    <location>
        <position position="123"/>
    </location>
    <ligand>
        <name>isopentenyl diphosphate</name>
        <dbReference type="ChEBI" id="CHEBI:128769"/>
    </ligand>
</feature>
<sequence>MKIIVSKNAGFCFGVQKAIEKANTAAKDHGKVFTLGPIIHNEQVVKDLKSKSIDVINDIDEIKNGDKIIIRSHGISKEIYDATIQKGAQIIDATCPYVKYIHNIVNDKHKQGYRIFIIGDASHPEVQGINGWCENKGIIINGEEDIPSVEEKYGKICVVAQTTFNQSKWNSIICGLLNLAKEILIFNTICSATELRQKEAFELSKQVEAMIVVGGKNSSNTRKLFEICSKNCKNTIFIENSQELNLDCLIGVDKVGITAGASTPDYVIKEVIKKIEKGNTKSEGNFEMNDMVKNDVQQEFEEYLRGYSDIQVGNVVEGKVVHVTDKEVFLDIRYKADGVIPLEETSHDVINLKENFKVDDVVKVEVISMNDGEGNVVLSRKALEKEEFYDRLRDYKDSGKVIEVSVNAVNNGGFSCQYNGIRAFLPFSLSGVRKEDDANTYIGKRLNVKIIEVKEKRDEVELLVSRKEILQEERETKEKMFLDKVEPGQVLNGIVKSVIGSGAFVNVGDMDVFVPISEISWKRVNKIEDFIKPGQRVDVLIINKNEELKRISGSIKRTGKEPFEDFIEKYKVDDIVEGKVVRYAEFGVFVELNDGVDGLIHISNLADRRVNRPQEVVKIGQKVRVKILSIDIENKRIGLSLKDVD</sequence>
<accession>A0A017RWS7</accession>
<dbReference type="UniPathway" id="UPA00056">
    <property type="reaction ID" value="UER00097"/>
</dbReference>
<dbReference type="RefSeq" id="WP_035379817.1">
    <property type="nucleotide sequence ID" value="NZ_AZQP01000022.1"/>
</dbReference>
<feature type="binding site" evidence="6">
    <location>
        <position position="95"/>
    </location>
    <ligand>
        <name>[4Fe-4S] cluster</name>
        <dbReference type="ChEBI" id="CHEBI:49883"/>
    </ligand>
</feature>
<feature type="binding site" evidence="6">
    <location>
        <position position="219"/>
    </location>
    <ligand>
        <name>dimethylallyl diphosphate</name>
        <dbReference type="ChEBI" id="CHEBI:57623"/>
    </ligand>
</feature>
<dbReference type="Gene3D" id="3.40.50.11270">
    <property type="match status" value="1"/>
</dbReference>
<feature type="binding site" evidence="6">
    <location>
        <position position="73"/>
    </location>
    <ligand>
        <name>(2E)-4-hydroxy-3-methylbut-2-enyl diphosphate</name>
        <dbReference type="ChEBI" id="CHEBI:128753"/>
    </ligand>
</feature>
<comment type="catalytic activity">
    <reaction evidence="6">
        <text>isopentenyl diphosphate + 2 oxidized [2Fe-2S]-[ferredoxin] + H2O = (2E)-4-hydroxy-3-methylbut-2-enyl diphosphate + 2 reduced [2Fe-2S]-[ferredoxin] + 2 H(+)</text>
        <dbReference type="Rhea" id="RHEA:24488"/>
        <dbReference type="Rhea" id="RHEA-COMP:10000"/>
        <dbReference type="Rhea" id="RHEA-COMP:10001"/>
        <dbReference type="ChEBI" id="CHEBI:15377"/>
        <dbReference type="ChEBI" id="CHEBI:15378"/>
        <dbReference type="ChEBI" id="CHEBI:33737"/>
        <dbReference type="ChEBI" id="CHEBI:33738"/>
        <dbReference type="ChEBI" id="CHEBI:128753"/>
        <dbReference type="ChEBI" id="CHEBI:128769"/>
        <dbReference type="EC" id="1.17.7.4"/>
    </reaction>
</comment>
<dbReference type="Gene3D" id="2.40.50.140">
    <property type="entry name" value="Nucleic acid-binding proteins"/>
    <property type="match status" value="3"/>
</dbReference>
<dbReference type="Gene3D" id="3.40.1010.20">
    <property type="entry name" value="4-hydroxy-3-methylbut-2-enyl diphosphate reductase, catalytic domain"/>
    <property type="match status" value="2"/>
</dbReference>
<dbReference type="GO" id="GO:0051745">
    <property type="term" value="F:4-hydroxy-3-methylbut-2-enyl diphosphate reductase activity"/>
    <property type="evidence" value="ECO:0007669"/>
    <property type="project" value="UniProtKB-UniRule"/>
</dbReference>
<evidence type="ECO:0000313" key="9">
    <source>
        <dbReference type="EMBL" id="EYE88390.1"/>
    </source>
</evidence>
<feature type="coiled-coil region" evidence="7">
    <location>
        <begin position="453"/>
        <end position="480"/>
    </location>
</feature>
<feature type="binding site" evidence="6">
    <location>
        <position position="123"/>
    </location>
    <ligand>
        <name>(2E)-4-hydroxy-3-methylbut-2-enyl diphosphate</name>
        <dbReference type="ChEBI" id="CHEBI:128753"/>
    </ligand>
</feature>
<comment type="pathway">
    <text evidence="6">Isoprenoid biosynthesis; isopentenyl diphosphate biosynthesis via DXP pathway; isopentenyl diphosphate from 1-deoxy-D-xylulose 5-phosphate: step 6/6.</text>
</comment>
<feature type="binding site" evidence="6">
    <location>
        <position position="262"/>
    </location>
    <ligand>
        <name>(2E)-4-hydroxy-3-methylbut-2-enyl diphosphate</name>
        <dbReference type="ChEBI" id="CHEBI:128753"/>
    </ligand>
</feature>
<dbReference type="FunFam" id="2.40.50.140:FF:000103">
    <property type="entry name" value="protein RRP5 homolog"/>
    <property type="match status" value="1"/>
</dbReference>
<dbReference type="STRING" id="1403537.Q428_08300"/>
<feature type="binding site" evidence="6">
    <location>
        <position position="73"/>
    </location>
    <ligand>
        <name>isopentenyl diphosphate</name>
        <dbReference type="ChEBI" id="CHEBI:128769"/>
    </ligand>
</feature>
<evidence type="ECO:0000256" key="7">
    <source>
        <dbReference type="SAM" id="Coils"/>
    </source>
</evidence>
<evidence type="ECO:0000256" key="6">
    <source>
        <dbReference type="HAMAP-Rule" id="MF_00191"/>
    </source>
</evidence>
<evidence type="ECO:0000256" key="5">
    <source>
        <dbReference type="ARBA" id="ARBA00025604"/>
    </source>
</evidence>
<evidence type="ECO:0000256" key="4">
    <source>
        <dbReference type="ARBA" id="ARBA00023014"/>
    </source>
</evidence>
<dbReference type="GO" id="GO:0050992">
    <property type="term" value="P:dimethylallyl diphosphate biosynthetic process"/>
    <property type="evidence" value="ECO:0007669"/>
    <property type="project" value="UniProtKB-UniRule"/>
</dbReference>
<dbReference type="PANTHER" id="PTHR30426:SF0">
    <property type="entry name" value="4-HYDROXY-3-METHYLBUT-2-ENYL DIPHOSPHATE REDUCTASE"/>
    <property type="match status" value="1"/>
</dbReference>
<dbReference type="Pfam" id="PF02401">
    <property type="entry name" value="LYTB"/>
    <property type="match status" value="1"/>
</dbReference>
<dbReference type="SUPFAM" id="SSF50249">
    <property type="entry name" value="Nucleic acid-binding proteins"/>
    <property type="match status" value="4"/>
</dbReference>
<dbReference type="Proteomes" id="UP000019681">
    <property type="component" value="Unassembled WGS sequence"/>
</dbReference>
<dbReference type="InterPro" id="IPR003451">
    <property type="entry name" value="LytB/IspH"/>
</dbReference>
<keyword evidence="6" id="KW-0560">Oxidoreductase</keyword>
<feature type="binding site" evidence="6">
    <location>
        <position position="40"/>
    </location>
    <ligand>
        <name>dimethylallyl diphosphate</name>
        <dbReference type="ChEBI" id="CHEBI:57623"/>
    </ligand>
</feature>
<feature type="binding site" evidence="6">
    <location>
        <position position="123"/>
    </location>
    <ligand>
        <name>dimethylallyl diphosphate</name>
        <dbReference type="ChEBI" id="CHEBI:57623"/>
    </ligand>
</feature>
<dbReference type="GO" id="GO:0051539">
    <property type="term" value="F:4 iron, 4 sulfur cluster binding"/>
    <property type="evidence" value="ECO:0007669"/>
    <property type="project" value="UniProtKB-UniRule"/>
</dbReference>
<dbReference type="AlphaFoldDB" id="A0A017RWS7"/>
<feature type="active site" description="Proton donor" evidence="6">
    <location>
        <position position="125"/>
    </location>
</feature>
<comment type="catalytic activity">
    <reaction evidence="6">
        <text>dimethylallyl diphosphate + 2 oxidized [2Fe-2S]-[ferredoxin] + H2O = (2E)-4-hydroxy-3-methylbut-2-enyl diphosphate + 2 reduced [2Fe-2S]-[ferredoxin] + 2 H(+)</text>
        <dbReference type="Rhea" id="RHEA:24825"/>
        <dbReference type="Rhea" id="RHEA-COMP:10000"/>
        <dbReference type="Rhea" id="RHEA-COMP:10001"/>
        <dbReference type="ChEBI" id="CHEBI:15377"/>
        <dbReference type="ChEBI" id="CHEBI:15378"/>
        <dbReference type="ChEBI" id="CHEBI:33737"/>
        <dbReference type="ChEBI" id="CHEBI:33738"/>
        <dbReference type="ChEBI" id="CHEBI:57623"/>
        <dbReference type="ChEBI" id="CHEBI:128753"/>
        <dbReference type="EC" id="1.17.7.4"/>
    </reaction>
</comment>
<dbReference type="InterPro" id="IPR012340">
    <property type="entry name" value="NA-bd_OB-fold"/>
</dbReference>
<dbReference type="PROSITE" id="PS50126">
    <property type="entry name" value="S1"/>
    <property type="match status" value="4"/>
</dbReference>
<dbReference type="UniPathway" id="UPA00059">
    <property type="reaction ID" value="UER00105"/>
</dbReference>
<feature type="binding site" evidence="6">
    <location>
        <position position="218"/>
    </location>
    <ligand>
        <name>isopentenyl diphosphate</name>
        <dbReference type="ChEBI" id="CHEBI:128769"/>
    </ligand>
</feature>
<dbReference type="Pfam" id="PF00575">
    <property type="entry name" value="S1"/>
    <property type="match status" value="3"/>
</dbReference>
<evidence type="ECO:0000256" key="2">
    <source>
        <dbReference type="ARBA" id="ARBA00022723"/>
    </source>
</evidence>
<feature type="binding site" evidence="6">
    <location>
        <position position="219"/>
    </location>
    <ligand>
        <name>isopentenyl diphosphate</name>
        <dbReference type="ChEBI" id="CHEBI:128769"/>
    </ligand>
</feature>
<feature type="binding site" evidence="6">
    <location>
        <position position="220"/>
    </location>
    <ligand>
        <name>(2E)-4-hydroxy-3-methylbut-2-enyl diphosphate</name>
        <dbReference type="ChEBI" id="CHEBI:128753"/>
    </ligand>
</feature>
<feature type="binding site" evidence="6">
    <location>
        <position position="218"/>
    </location>
    <ligand>
        <name>dimethylallyl diphosphate</name>
        <dbReference type="ChEBI" id="CHEBI:57623"/>
    </ligand>
</feature>
<dbReference type="NCBIfam" id="NF002187">
    <property type="entry name" value="PRK01045.1-1"/>
    <property type="match status" value="1"/>
</dbReference>
<feature type="domain" description="S1 motif" evidence="8">
    <location>
        <begin position="488"/>
        <end position="556"/>
    </location>
</feature>
<dbReference type="PANTHER" id="PTHR30426">
    <property type="entry name" value="4-HYDROXY-3-METHYLBUT-2-ENYL DIPHOSPHATE REDUCTASE"/>
    <property type="match status" value="1"/>
</dbReference>
<feature type="binding site" evidence="6">
    <location>
        <position position="162"/>
    </location>
    <ligand>
        <name>(2E)-4-hydroxy-3-methylbut-2-enyl diphosphate</name>
        <dbReference type="ChEBI" id="CHEBI:128753"/>
    </ligand>
</feature>
<dbReference type="NCBIfam" id="NF000907">
    <property type="entry name" value="PRK00087.1"/>
    <property type="match status" value="1"/>
</dbReference>
<comment type="pathway">
    <text evidence="6">Isoprenoid biosynthesis; dimethylallyl diphosphate biosynthesis; dimethylallyl diphosphate from (2E)-4-hydroxy-3-methylbutenyl diphosphate: step 1/1.</text>
</comment>
<name>A0A017RWS7_9CLOT</name>
<feature type="binding site" evidence="6">
    <location>
        <position position="73"/>
    </location>
    <ligand>
        <name>dimethylallyl diphosphate</name>
        <dbReference type="ChEBI" id="CHEBI:57623"/>
    </ligand>
</feature>
<comment type="caution">
    <text evidence="9">The sequence shown here is derived from an EMBL/GenBank/DDBJ whole genome shotgun (WGS) entry which is preliminary data.</text>
</comment>